<accession>A0A9X1S9L8</accession>
<feature type="compositionally biased region" description="Low complexity" evidence="1">
    <location>
        <begin position="158"/>
        <end position="177"/>
    </location>
</feature>
<proteinExistence type="predicted"/>
<evidence type="ECO:0000313" key="4">
    <source>
        <dbReference type="EMBL" id="UON92775.1"/>
    </source>
</evidence>
<dbReference type="EMBL" id="JAJFZT010000007">
    <property type="protein sequence ID" value="MCC3273238.1"/>
    <property type="molecule type" value="Genomic_DNA"/>
</dbReference>
<dbReference type="EMBL" id="CP094984">
    <property type="protein sequence ID" value="UON92775.1"/>
    <property type="molecule type" value="Genomic_DNA"/>
</dbReference>
<evidence type="ECO:0000256" key="2">
    <source>
        <dbReference type="SAM" id="Phobius"/>
    </source>
</evidence>
<organism evidence="3 6">
    <name type="scientific">Arthrobacter zhangbolii</name>
    <dbReference type="NCBI Taxonomy" id="2886936"/>
    <lineage>
        <taxon>Bacteria</taxon>
        <taxon>Bacillati</taxon>
        <taxon>Actinomycetota</taxon>
        <taxon>Actinomycetes</taxon>
        <taxon>Micrococcales</taxon>
        <taxon>Micrococcaceae</taxon>
        <taxon>Arthrobacter</taxon>
    </lineage>
</organism>
<dbReference type="AlphaFoldDB" id="A0A9X1S9L8"/>
<keyword evidence="2" id="KW-0472">Membrane</keyword>
<sequence length="209" mass="22811">MDWIWIVVMPVTGVVLGFAAGWLTKRGLARREEARALNELVTYLHLKRMLAPMAPRSAQIAALEPRFRSSVHDIRENLMETLARLQPGSTAGEVLMRMSAACNRYLRITASEPQQYQFELMELRRNLDEDLRILTDGRRDIRYLSPGEAPGRRDRPHSATPGTTTGTTPTPDTSTEPDPGPGPDPAPGSSHSPAAGPVLGSVPGYSAGT</sequence>
<gene>
    <name evidence="3" type="ORF">LJ755_10920</name>
    <name evidence="4" type="ORF">MUK71_03785</name>
</gene>
<keyword evidence="5" id="KW-1185">Reference proteome</keyword>
<name>A0A9X1S9L8_9MICC</name>
<evidence type="ECO:0000313" key="3">
    <source>
        <dbReference type="EMBL" id="MCC3273238.1"/>
    </source>
</evidence>
<feature type="transmembrane region" description="Helical" evidence="2">
    <location>
        <begin position="6"/>
        <end position="23"/>
    </location>
</feature>
<feature type="region of interest" description="Disordered" evidence="1">
    <location>
        <begin position="142"/>
        <end position="209"/>
    </location>
</feature>
<evidence type="ECO:0000313" key="5">
    <source>
        <dbReference type="Proteomes" id="UP000829758"/>
    </source>
</evidence>
<dbReference type="Proteomes" id="UP001155145">
    <property type="component" value="Unassembled WGS sequence"/>
</dbReference>
<evidence type="ECO:0000256" key="1">
    <source>
        <dbReference type="SAM" id="MobiDB-lite"/>
    </source>
</evidence>
<keyword evidence="2" id="KW-0812">Transmembrane</keyword>
<dbReference type="Proteomes" id="UP000829758">
    <property type="component" value="Chromosome"/>
</dbReference>
<reference evidence="3" key="1">
    <citation type="submission" date="2021-10" db="EMBL/GenBank/DDBJ databases">
        <title>Novel species in genus Arthrobacter.</title>
        <authorList>
            <person name="Liu Y."/>
        </authorList>
    </citation>
    <scope>NUCLEOTIDE SEQUENCE</scope>
    <source>
        <strain evidence="5">zg-Y462</strain>
        <strain evidence="3">Zg-Y462</strain>
    </source>
</reference>
<dbReference type="RefSeq" id="WP_227929086.1">
    <property type="nucleotide sequence ID" value="NZ_CP094984.1"/>
</dbReference>
<feature type="compositionally biased region" description="Low complexity" evidence="1">
    <location>
        <begin position="187"/>
        <end position="197"/>
    </location>
</feature>
<keyword evidence="2" id="KW-1133">Transmembrane helix</keyword>
<protein>
    <submittedName>
        <fullName evidence="3">Uncharacterized protein</fullName>
    </submittedName>
</protein>
<evidence type="ECO:0000313" key="6">
    <source>
        <dbReference type="Proteomes" id="UP001155145"/>
    </source>
</evidence>